<name>A0A7S2EHH3_9STRA</name>
<dbReference type="AlphaFoldDB" id="A0A7S2EHH3"/>
<organism evidence="1">
    <name type="scientific">Ditylum brightwellii</name>
    <dbReference type="NCBI Taxonomy" id="49249"/>
    <lineage>
        <taxon>Eukaryota</taxon>
        <taxon>Sar</taxon>
        <taxon>Stramenopiles</taxon>
        <taxon>Ochrophyta</taxon>
        <taxon>Bacillariophyta</taxon>
        <taxon>Mediophyceae</taxon>
        <taxon>Lithodesmiophycidae</taxon>
        <taxon>Lithodesmiales</taxon>
        <taxon>Lithodesmiaceae</taxon>
        <taxon>Ditylum</taxon>
    </lineage>
</organism>
<protein>
    <recommendedName>
        <fullName evidence="2">PiggyBac transposable element-derived protein domain-containing protein</fullName>
    </recommendedName>
</protein>
<reference evidence="1" key="1">
    <citation type="submission" date="2021-01" db="EMBL/GenBank/DDBJ databases">
        <authorList>
            <person name="Corre E."/>
            <person name="Pelletier E."/>
            <person name="Niang G."/>
            <person name="Scheremetjew M."/>
            <person name="Finn R."/>
            <person name="Kale V."/>
            <person name="Holt S."/>
            <person name="Cochrane G."/>
            <person name="Meng A."/>
            <person name="Brown T."/>
            <person name="Cohen L."/>
        </authorList>
    </citation>
    <scope>NUCLEOTIDE SEQUENCE</scope>
    <source>
        <strain evidence="1">Pop2</strain>
    </source>
</reference>
<sequence>MDAAMKDNEVGTAKVVEGIMDGVRYFIFNLKEPDYVSKRMSTYGCLAEEGDETSQRLSVGTKKFFKYVQCFYNHFHYRHVVDDHNNFCMSEPCIEKSWVTAFWENRVFAFVLAISEVKTWLAKQYFVAAENYMALLQMRTQLASELVRNPYLDIIGEKDDDVTENVETGMKSKRICMTIDHEFNTCPMHASKFTTDRKLIFSNTNPYQKKTCKGSGCKKMVQTYCSCCVGHWICVQFWGNQRAAVGTEYL</sequence>
<gene>
    <name evidence="1" type="ORF">DBRI1063_LOCUS14389</name>
</gene>
<evidence type="ECO:0008006" key="2">
    <source>
        <dbReference type="Google" id="ProtNLM"/>
    </source>
</evidence>
<dbReference type="EMBL" id="HBGN01022568">
    <property type="protein sequence ID" value="CAD9336665.1"/>
    <property type="molecule type" value="Transcribed_RNA"/>
</dbReference>
<accession>A0A7S2EHH3</accession>
<evidence type="ECO:0000313" key="1">
    <source>
        <dbReference type="EMBL" id="CAD9336665.1"/>
    </source>
</evidence>
<proteinExistence type="predicted"/>